<organism evidence="2 3">
    <name type="scientific">Entomortierella parvispora</name>
    <dbReference type="NCBI Taxonomy" id="205924"/>
    <lineage>
        <taxon>Eukaryota</taxon>
        <taxon>Fungi</taxon>
        <taxon>Fungi incertae sedis</taxon>
        <taxon>Mucoromycota</taxon>
        <taxon>Mortierellomycotina</taxon>
        <taxon>Mortierellomycetes</taxon>
        <taxon>Mortierellales</taxon>
        <taxon>Mortierellaceae</taxon>
        <taxon>Entomortierella</taxon>
    </lineage>
</organism>
<dbReference type="Proteomes" id="UP000827284">
    <property type="component" value="Unassembled WGS sequence"/>
</dbReference>
<dbReference type="EMBL" id="BQFW01000008">
    <property type="protein sequence ID" value="GJJ73487.1"/>
    <property type="molecule type" value="Genomic_DNA"/>
</dbReference>
<feature type="compositionally biased region" description="Low complexity" evidence="1">
    <location>
        <begin position="1462"/>
        <end position="1477"/>
    </location>
</feature>
<feature type="compositionally biased region" description="Gly residues" evidence="1">
    <location>
        <begin position="227"/>
        <end position="236"/>
    </location>
</feature>
<feature type="region of interest" description="Disordered" evidence="1">
    <location>
        <begin position="52"/>
        <end position="126"/>
    </location>
</feature>
<evidence type="ECO:0000313" key="2">
    <source>
        <dbReference type="EMBL" id="GJJ73487.1"/>
    </source>
</evidence>
<feature type="region of interest" description="Disordered" evidence="1">
    <location>
        <begin position="150"/>
        <end position="169"/>
    </location>
</feature>
<feature type="compositionally biased region" description="Low complexity" evidence="1">
    <location>
        <begin position="1492"/>
        <end position="1502"/>
    </location>
</feature>
<dbReference type="OrthoDB" id="5404599at2759"/>
<keyword evidence="3" id="KW-1185">Reference proteome</keyword>
<feature type="compositionally biased region" description="Low complexity" evidence="1">
    <location>
        <begin position="52"/>
        <end position="74"/>
    </location>
</feature>
<feature type="region of interest" description="Disordered" evidence="1">
    <location>
        <begin position="1016"/>
        <end position="1045"/>
    </location>
</feature>
<feature type="region of interest" description="Disordered" evidence="1">
    <location>
        <begin position="1108"/>
        <end position="1136"/>
    </location>
</feature>
<feature type="compositionally biased region" description="Low complexity" evidence="1">
    <location>
        <begin position="1020"/>
        <end position="1035"/>
    </location>
</feature>
<feature type="region of interest" description="Disordered" evidence="1">
    <location>
        <begin position="1293"/>
        <end position="1334"/>
    </location>
</feature>
<evidence type="ECO:0000313" key="3">
    <source>
        <dbReference type="Proteomes" id="UP000827284"/>
    </source>
</evidence>
<feature type="region of interest" description="Disordered" evidence="1">
    <location>
        <begin position="1210"/>
        <end position="1261"/>
    </location>
</feature>
<feature type="compositionally biased region" description="Basic residues" evidence="1">
    <location>
        <begin position="1478"/>
        <end position="1491"/>
    </location>
</feature>
<feature type="compositionally biased region" description="Low complexity" evidence="1">
    <location>
        <begin position="1212"/>
        <end position="1241"/>
    </location>
</feature>
<comment type="caution">
    <text evidence="2">The sequence shown here is derived from an EMBL/GenBank/DDBJ whole genome shotgun (WGS) entry which is preliminary data.</text>
</comment>
<feature type="compositionally biased region" description="Low complexity" evidence="1">
    <location>
        <begin position="99"/>
        <end position="126"/>
    </location>
</feature>
<proteinExistence type="predicted"/>
<protein>
    <submittedName>
        <fullName evidence="2">Uncharacterized protein</fullName>
    </submittedName>
</protein>
<feature type="compositionally biased region" description="Polar residues" evidence="1">
    <location>
        <begin position="554"/>
        <end position="566"/>
    </location>
</feature>
<reference evidence="2" key="1">
    <citation type="submission" date="2021-11" db="EMBL/GenBank/DDBJ databases">
        <authorList>
            <person name="Herlambang A."/>
            <person name="Guo Y."/>
            <person name="Takashima Y."/>
            <person name="Nishizawa T."/>
        </authorList>
    </citation>
    <scope>NUCLEOTIDE SEQUENCE</scope>
    <source>
        <strain evidence="2">E1425</strain>
    </source>
</reference>
<feature type="region of interest" description="Disordered" evidence="1">
    <location>
        <begin position="444"/>
        <end position="669"/>
    </location>
</feature>
<feature type="compositionally biased region" description="Polar residues" evidence="1">
    <location>
        <begin position="613"/>
        <end position="633"/>
    </location>
</feature>
<feature type="region of interest" description="Disordered" evidence="1">
    <location>
        <begin position="935"/>
        <end position="977"/>
    </location>
</feature>
<feature type="compositionally biased region" description="Low complexity" evidence="1">
    <location>
        <begin position="1311"/>
        <end position="1326"/>
    </location>
</feature>
<feature type="compositionally biased region" description="Low complexity" evidence="1">
    <location>
        <begin position="1683"/>
        <end position="1694"/>
    </location>
</feature>
<feature type="region of interest" description="Disordered" evidence="1">
    <location>
        <begin position="681"/>
        <end position="715"/>
    </location>
</feature>
<feature type="compositionally biased region" description="Polar residues" evidence="1">
    <location>
        <begin position="591"/>
        <end position="604"/>
    </location>
</feature>
<feature type="region of interest" description="Disordered" evidence="1">
    <location>
        <begin position="213"/>
        <end position="252"/>
    </location>
</feature>
<accession>A0A9P3HBU9</accession>
<feature type="region of interest" description="Disordered" evidence="1">
    <location>
        <begin position="1"/>
        <end position="36"/>
    </location>
</feature>
<feature type="compositionally biased region" description="Low complexity" evidence="1">
    <location>
        <begin position="445"/>
        <end position="469"/>
    </location>
</feature>
<feature type="compositionally biased region" description="Acidic residues" evidence="1">
    <location>
        <begin position="242"/>
        <end position="251"/>
    </location>
</feature>
<gene>
    <name evidence="2" type="ORF">EMPS_05845</name>
</gene>
<sequence>MAPPVIVSKLLDPRMYPNRDPDFPAAQRPMEPTPEKVTQLLRVLKFVPGASSSAVNSSASSFCSSNDPDSPSSSTRSEPYQHQHGNRTGGLTILSPGCSVKKPSVESSSSSSPPSVTSIPSPITASPAIHMDNRIMIRFVQELLQQPYRENSQEEIGRGLSGFHSDGGHSRDIILDPFKVSDESLGMQRNRRVQFNSDRDLLSRRFILSTVDPYSLPTKPSQNSRNGGSGASGSGQAGSQQEEPEPDEEEEPTKFLLTLYPEQCPFQHPATIAVGGKRDVLKTMVQRAMENEIGAMQWVQENCSRVLSTKLMGFAHHGQSRPTTQILEGFGLLGCILAEFPKEGILYQGPSRECRLTEQAHKHFNKQVAKMVHEMRKITMDQISSFSVPETAVRAAASDKRISLKTQLHQMSTGDVASGDPGLKPLEIRSRFDLVIDALRATDDAATVPSASSSTSSSRPLSPSTSYSADQRPTFSGILRRKGRHLLSRGGRPLPHFNIDDPEAQHPLHRPKREPSSPLRHMVRAADLVATQETLSRESSSEEESKDEKPTSPTSLAKSIRGSCSITLSKRSSATPSSTSVSSAFDRDMTVYSSRRSQKSSFTGAGQVRESRYTPSLPTNRHVSSRQQSSRPHTPSGKAALRPLAASLREPDSLKTAASGSESQKSRKSVIDIFHVGPWRKNSQDIPSAVNKGKGKATDGRSPAEQPTKCDDDSQDAELFEWSTENVLTWPMEFITPGPDSIDGPDSTTGPACSVSKHEQIRLWNALVALERLDSALGSNSRFPTALFRLLPRILALVHDELLFVHSVVLPRRRTVATQGMEEILLAFRPQDIFEGVECVLSHGAPLEPVSWVVASRQHSRRNGTVLAVLNWSHAGFLPNYEENLQAPFVEAAPSTFWHMGGGGRTPPPPIVQPKPEKNMLSTIAKRLSGSLRRSSSALFGTKNSPPVFDGANRTGNGNGSRDSGEDGPPSSDSSISTLSLDYSTKYPAPWPIVNHAFALELTVPSKFMTFQQGPPVPTTPTCSCSDGASSLSSSFNPNAEAKGTGYQSFRSKFKMGKGSKDGVATKEVLSLTPPPSMPSVDSPATSVTFYMSSSSTLSLPYLQRPNMLHGERNRDSGPCGSGSGSSGPPMRGGELVPVSRRVHTRSWTQFQQSLKHESRKNSDMATTLTDCKDTLTIASLDTKAPSTTAATLSSSVSVASIETLRPLKNLSPSASSSRSDLRVSFSQGGSSSSTNSATGTFMSFGGNDGRSSSSSEDENNDDAWMLHELESLDQFGESFIYDFEVPSSLAALSEDPQPSAPSELAPAIPSDSSSSSSSSDDNSNDGTDFNTDPSSTATAAILRALVSVSKTLQNMVVLLESGATILTPAQLSEAIAARQEIAWDREEHRLLQIERAQENFKKLHREAAQRQAAEQEASMKRRQTPPRTSATAIRSPRQAERPKLNHSLSIEPHRTSDEEAWWAASSEAGSSGAASGLRRRPSATSRRGRMSPKNSKNKSSPANRSFKSIFQAWRLGRKSSIKSKKGDGHSLSTTLPLSESSPFPSLVDKGKARSPPSYIPIRSPEDDILYSAPGLQRDPLPSELPAHLFNLTVSTDKKLDTTCCHRNSSVSTASATPSPTPLIIPTPPANCPVFGIRLTVEDEHERERLEREEQAFWRGLEGHWDQSLGSRTWEQQQTILTSSSCPDQPSSSSFGNRPKVTNRVGGNGGGGIALLDLEELERCLKTVERHVRKVEGEVASALYSSFKKNQ</sequence>
<feature type="region of interest" description="Disordered" evidence="1">
    <location>
        <begin position="1521"/>
        <end position="1561"/>
    </location>
</feature>
<reference evidence="2" key="2">
    <citation type="journal article" date="2022" name="Microbiol. Resour. Announc.">
        <title>Whole-Genome Sequence of Entomortierella parvispora E1425, a Mucoromycotan Fungus Associated with Burkholderiaceae-Related Endosymbiotic Bacteria.</title>
        <authorList>
            <person name="Herlambang A."/>
            <person name="Guo Y."/>
            <person name="Takashima Y."/>
            <person name="Narisawa K."/>
            <person name="Ohta H."/>
            <person name="Nishizawa T."/>
        </authorList>
    </citation>
    <scope>NUCLEOTIDE SEQUENCE</scope>
    <source>
        <strain evidence="2">E1425</strain>
    </source>
</reference>
<feature type="compositionally biased region" description="Low complexity" evidence="1">
    <location>
        <begin position="967"/>
        <end position="977"/>
    </location>
</feature>
<feature type="compositionally biased region" description="Low complexity" evidence="1">
    <location>
        <begin position="1531"/>
        <end position="1547"/>
    </location>
</feature>
<feature type="compositionally biased region" description="Low complexity" evidence="1">
    <location>
        <begin position="567"/>
        <end position="583"/>
    </location>
</feature>
<evidence type="ECO:0000256" key="1">
    <source>
        <dbReference type="SAM" id="MobiDB-lite"/>
    </source>
</evidence>
<feature type="region of interest" description="Disordered" evidence="1">
    <location>
        <begin position="1683"/>
        <end position="1709"/>
    </location>
</feature>
<feature type="region of interest" description="Disordered" evidence="1">
    <location>
        <begin position="1403"/>
        <end position="1507"/>
    </location>
</feature>
<name>A0A9P3HBU9_9FUNG</name>